<evidence type="ECO:0000256" key="1">
    <source>
        <dbReference type="SAM" id="MobiDB-lite"/>
    </source>
</evidence>
<dbReference type="InterPro" id="IPR056453">
    <property type="entry name" value="HTH_DNAJC9"/>
</dbReference>
<dbReference type="Gene3D" id="1.10.287.110">
    <property type="entry name" value="DnaJ domain"/>
    <property type="match status" value="1"/>
</dbReference>
<evidence type="ECO:0000259" key="2">
    <source>
        <dbReference type="PROSITE" id="PS50076"/>
    </source>
</evidence>
<accession>A0ABD3N2X0</accession>
<dbReference type="PROSITE" id="PS50076">
    <property type="entry name" value="DNAJ_2"/>
    <property type="match status" value="1"/>
</dbReference>
<evidence type="ECO:0000313" key="3">
    <source>
        <dbReference type="EMBL" id="KAL3770431.1"/>
    </source>
</evidence>
<protein>
    <recommendedName>
        <fullName evidence="2">J domain-containing protein</fullName>
    </recommendedName>
</protein>
<dbReference type="PROSITE" id="PS00636">
    <property type="entry name" value="DNAJ_1"/>
    <property type="match status" value="1"/>
</dbReference>
<organism evidence="3 4">
    <name type="scientific">Cyclotella atomus</name>
    <dbReference type="NCBI Taxonomy" id="382360"/>
    <lineage>
        <taxon>Eukaryota</taxon>
        <taxon>Sar</taxon>
        <taxon>Stramenopiles</taxon>
        <taxon>Ochrophyta</taxon>
        <taxon>Bacillariophyta</taxon>
        <taxon>Coscinodiscophyceae</taxon>
        <taxon>Thalassiosirophycidae</taxon>
        <taxon>Stephanodiscales</taxon>
        <taxon>Stephanodiscaceae</taxon>
        <taxon>Cyclotella</taxon>
    </lineage>
</organism>
<dbReference type="InterPro" id="IPR036869">
    <property type="entry name" value="J_dom_sf"/>
</dbReference>
<feature type="compositionally biased region" description="Polar residues" evidence="1">
    <location>
        <begin position="355"/>
        <end position="364"/>
    </location>
</feature>
<dbReference type="SUPFAM" id="SSF46565">
    <property type="entry name" value="Chaperone J-domain"/>
    <property type="match status" value="1"/>
</dbReference>
<keyword evidence="4" id="KW-1185">Reference proteome</keyword>
<dbReference type="PANTHER" id="PTHR44144:SF1">
    <property type="entry name" value="DNAJ HOMOLOG SUBFAMILY C MEMBER 9"/>
    <property type="match status" value="1"/>
</dbReference>
<dbReference type="Pfam" id="PF00226">
    <property type="entry name" value="DnaJ"/>
    <property type="match status" value="1"/>
</dbReference>
<dbReference type="InterPro" id="IPR001623">
    <property type="entry name" value="DnaJ_domain"/>
</dbReference>
<feature type="compositionally biased region" description="Basic residues" evidence="1">
    <location>
        <begin position="236"/>
        <end position="248"/>
    </location>
</feature>
<dbReference type="CDD" id="cd06257">
    <property type="entry name" value="DnaJ"/>
    <property type="match status" value="1"/>
</dbReference>
<dbReference type="PANTHER" id="PTHR44144">
    <property type="entry name" value="DNAJ HOMOLOG SUBFAMILY C MEMBER 9"/>
    <property type="match status" value="1"/>
</dbReference>
<feature type="region of interest" description="Disordered" evidence="1">
    <location>
        <begin position="208"/>
        <end position="308"/>
    </location>
</feature>
<feature type="region of interest" description="Disordered" evidence="1">
    <location>
        <begin position="323"/>
        <end position="364"/>
    </location>
</feature>
<dbReference type="InterPro" id="IPR052594">
    <property type="entry name" value="J_domain-containing_protein"/>
</dbReference>
<dbReference type="AlphaFoldDB" id="A0ABD3N2X0"/>
<sequence length="364" mass="40781">MAVIALVRSAFGHSCLYKSLNATSTCNAEELKRAYRRAALKYHPDRAASGSDANKDDAIASTTLKFQAVSAAYQILMDENKRYIYDSTGRIPDDDHSACSDDENADSSAARRNACNHTNKDQWETFFYSIFHEVISAKTTYESDVKNYRGSGREQSDVIEYYNICKGDWSKVVECIAFGASEDVERWKHAIIEPALMRGDIPDFGSKLPAIVPGGKQKKVSLDESSSDDDIPVGKGNKKLHNSAKRKQISLDDSSSDEDINDNSFTNRRLKKKVQSTNSEGKAAEASMSKRDKLEYRTAKKRKDKKAKELEVAQLFQSKDWGDAFSMNGQTRKHRNAGSLSNQMLDSIERKYGKSSGSRCNRKR</sequence>
<feature type="compositionally biased region" description="Basic and acidic residues" evidence="1">
    <location>
        <begin position="288"/>
        <end position="298"/>
    </location>
</feature>
<name>A0ABD3N2X0_9STRA</name>
<dbReference type="InterPro" id="IPR018253">
    <property type="entry name" value="DnaJ_domain_CS"/>
</dbReference>
<feature type="domain" description="J" evidence="2">
    <location>
        <begin position="15"/>
        <end position="89"/>
    </location>
</feature>
<dbReference type="Pfam" id="PF23302">
    <property type="entry name" value="HTH_DNAJC9"/>
    <property type="match status" value="1"/>
</dbReference>
<dbReference type="SMART" id="SM00271">
    <property type="entry name" value="DnaJ"/>
    <property type="match status" value="1"/>
</dbReference>
<proteinExistence type="predicted"/>
<dbReference type="EMBL" id="JALLPJ020001311">
    <property type="protein sequence ID" value="KAL3770431.1"/>
    <property type="molecule type" value="Genomic_DNA"/>
</dbReference>
<gene>
    <name evidence="3" type="ORF">ACHAWO_009511</name>
</gene>
<dbReference type="Proteomes" id="UP001530400">
    <property type="component" value="Unassembled WGS sequence"/>
</dbReference>
<evidence type="ECO:0000313" key="4">
    <source>
        <dbReference type="Proteomes" id="UP001530400"/>
    </source>
</evidence>
<dbReference type="PRINTS" id="PR00625">
    <property type="entry name" value="JDOMAIN"/>
</dbReference>
<reference evidence="3 4" key="1">
    <citation type="submission" date="2024-10" db="EMBL/GenBank/DDBJ databases">
        <title>Updated reference genomes for cyclostephanoid diatoms.</title>
        <authorList>
            <person name="Roberts W.R."/>
            <person name="Alverson A.J."/>
        </authorList>
    </citation>
    <scope>NUCLEOTIDE SEQUENCE [LARGE SCALE GENOMIC DNA]</scope>
    <source>
        <strain evidence="3 4">AJA010-31</strain>
    </source>
</reference>
<comment type="caution">
    <text evidence="3">The sequence shown here is derived from an EMBL/GenBank/DDBJ whole genome shotgun (WGS) entry which is preliminary data.</text>
</comment>